<evidence type="ECO:0000256" key="6">
    <source>
        <dbReference type="ARBA" id="ARBA00034617"/>
    </source>
</evidence>
<dbReference type="EC" id="5.6.2.4" evidence="7"/>
<feature type="binding site" evidence="9">
    <location>
        <begin position="28"/>
        <end position="35"/>
    </location>
    <ligand>
        <name>ATP</name>
        <dbReference type="ChEBI" id="CHEBI:30616"/>
    </ligand>
</feature>
<evidence type="ECO:0000256" key="1">
    <source>
        <dbReference type="ARBA" id="ARBA00022741"/>
    </source>
</evidence>
<dbReference type="PROSITE" id="PS51198">
    <property type="entry name" value="UVRD_HELICASE_ATP_BIND"/>
    <property type="match status" value="1"/>
</dbReference>
<dbReference type="GO" id="GO:0000725">
    <property type="term" value="P:recombinational repair"/>
    <property type="evidence" value="ECO:0007669"/>
    <property type="project" value="TreeGrafter"/>
</dbReference>
<accession>A0A8S5MMU5</accession>
<evidence type="ECO:0000259" key="10">
    <source>
        <dbReference type="PROSITE" id="PS51198"/>
    </source>
</evidence>
<dbReference type="GO" id="GO:0043138">
    <property type="term" value="F:3'-5' DNA helicase activity"/>
    <property type="evidence" value="ECO:0007669"/>
    <property type="project" value="UniProtKB-EC"/>
</dbReference>
<dbReference type="GO" id="GO:0005524">
    <property type="term" value="F:ATP binding"/>
    <property type="evidence" value="ECO:0007669"/>
    <property type="project" value="UniProtKB-UniRule"/>
</dbReference>
<dbReference type="InterPro" id="IPR014016">
    <property type="entry name" value="UvrD-like_ATP-bd"/>
</dbReference>
<evidence type="ECO:0000313" key="11">
    <source>
        <dbReference type="EMBL" id="DAD83482.1"/>
    </source>
</evidence>
<keyword evidence="3 9" id="KW-0347">Helicase</keyword>
<keyword evidence="2 9" id="KW-0378">Hydrolase</keyword>
<dbReference type="Pfam" id="PF00580">
    <property type="entry name" value="UvrD-helicase"/>
    <property type="match status" value="1"/>
</dbReference>
<dbReference type="InterPro" id="IPR027417">
    <property type="entry name" value="P-loop_NTPase"/>
</dbReference>
<proteinExistence type="predicted"/>
<dbReference type="Gene3D" id="3.40.50.300">
    <property type="entry name" value="P-loop containing nucleotide triphosphate hydrolases"/>
    <property type="match status" value="2"/>
</dbReference>
<feature type="domain" description="UvrD-like helicase ATP-binding" evidence="10">
    <location>
        <begin position="7"/>
        <end position="278"/>
    </location>
</feature>
<dbReference type="PANTHER" id="PTHR11070">
    <property type="entry name" value="UVRD / RECB / PCRA DNA HELICASE FAMILY MEMBER"/>
    <property type="match status" value="1"/>
</dbReference>
<sequence>MVRKEWSELQKNIFDTYENSRSNIFVKATAGGSKTTVMVECAKRTSPMRRSIFMAFNKSIAEELKAKVPEHFETSTFHSKGFKILLKNFNFKPKISENKTFSIGIKILKIEDEIPANQRQKYLFNLQEIWNQIRVNLFDDYESSIPMICLEKEIEFKERMIQDIIDIEKEWMKNARKISSGGEFVLDFTDMLYLVYKLIDPLNLPKYDVLFLDEGQDLNVLQREFALRLLKPRGRFMIVGDFSQAIYAFQGASVDNFSYFQNLPNTTTLPLSVTYRCAKNIVKEAQKVFPNDIQFSPNAIDGVVREGKLLEAESGDFVLCRNNIPLVEAFLKFLEAKKKATIKGKDLGEALQSLLGKITNIAELDDLLDEKLKKLMEKGITRAAAVNNPSYIALEEKCKILHILYNRFLGSIEELKSTVNEIFVEDVKGIVLCTCHKSKGLEADRVFFLNQDLIPSEHAKTERALYAERCLRFVAITRARKELIYCYI</sequence>
<dbReference type="InterPro" id="IPR014017">
    <property type="entry name" value="DNA_helicase_UvrD-like_C"/>
</dbReference>
<evidence type="ECO:0000256" key="8">
    <source>
        <dbReference type="ARBA" id="ARBA00048988"/>
    </source>
</evidence>
<dbReference type="PANTHER" id="PTHR11070:SF30">
    <property type="entry name" value="F-BOX DNA HELICASE 1"/>
    <property type="match status" value="1"/>
</dbReference>
<evidence type="ECO:0000256" key="4">
    <source>
        <dbReference type="ARBA" id="ARBA00022840"/>
    </source>
</evidence>
<dbReference type="Pfam" id="PF13361">
    <property type="entry name" value="UvrD_C"/>
    <property type="match status" value="1"/>
</dbReference>
<evidence type="ECO:0000256" key="5">
    <source>
        <dbReference type="ARBA" id="ARBA00023235"/>
    </source>
</evidence>
<evidence type="ECO:0000256" key="2">
    <source>
        <dbReference type="ARBA" id="ARBA00022801"/>
    </source>
</evidence>
<evidence type="ECO:0000256" key="9">
    <source>
        <dbReference type="PROSITE-ProRule" id="PRU00560"/>
    </source>
</evidence>
<name>A0A8S5MMU5_9CAUD</name>
<keyword evidence="4 9" id="KW-0067">ATP-binding</keyword>
<comment type="catalytic activity">
    <reaction evidence="8">
        <text>ATP + H2O = ADP + phosphate + H(+)</text>
        <dbReference type="Rhea" id="RHEA:13065"/>
        <dbReference type="ChEBI" id="CHEBI:15377"/>
        <dbReference type="ChEBI" id="CHEBI:15378"/>
        <dbReference type="ChEBI" id="CHEBI:30616"/>
        <dbReference type="ChEBI" id="CHEBI:43474"/>
        <dbReference type="ChEBI" id="CHEBI:456216"/>
        <dbReference type="EC" id="5.6.2.4"/>
    </reaction>
</comment>
<protein>
    <recommendedName>
        <fullName evidence="7">DNA 3'-5' helicase</fullName>
        <ecNumber evidence="7">5.6.2.4</ecNumber>
    </recommendedName>
</protein>
<keyword evidence="5" id="KW-0413">Isomerase</keyword>
<organism evidence="11">
    <name type="scientific">Siphoviridae sp. ctxc31</name>
    <dbReference type="NCBI Taxonomy" id="2826520"/>
    <lineage>
        <taxon>Viruses</taxon>
        <taxon>Duplodnaviria</taxon>
        <taxon>Heunggongvirae</taxon>
        <taxon>Uroviricota</taxon>
        <taxon>Caudoviricetes</taxon>
    </lineage>
</organism>
<dbReference type="InterPro" id="IPR000212">
    <property type="entry name" value="DNA_helicase_UvrD/REP"/>
</dbReference>
<dbReference type="GO" id="GO:0003677">
    <property type="term" value="F:DNA binding"/>
    <property type="evidence" value="ECO:0007669"/>
    <property type="project" value="InterPro"/>
</dbReference>
<reference evidence="11" key="1">
    <citation type="journal article" date="2021" name="Proc. Natl. Acad. Sci. U.S.A.">
        <title>A Catalog of Tens of Thousands of Viruses from Human Metagenomes Reveals Hidden Associations with Chronic Diseases.</title>
        <authorList>
            <person name="Tisza M.J."/>
            <person name="Buck C.B."/>
        </authorList>
    </citation>
    <scope>NUCLEOTIDE SEQUENCE</scope>
    <source>
        <strain evidence="11">Ctxc31</strain>
    </source>
</reference>
<evidence type="ECO:0000256" key="7">
    <source>
        <dbReference type="ARBA" id="ARBA00034808"/>
    </source>
</evidence>
<dbReference type="GO" id="GO:0016787">
    <property type="term" value="F:hydrolase activity"/>
    <property type="evidence" value="ECO:0007669"/>
    <property type="project" value="UniProtKB-UniRule"/>
</dbReference>
<comment type="catalytic activity">
    <reaction evidence="6">
        <text>Couples ATP hydrolysis with the unwinding of duplex DNA by translocating in the 3'-5' direction.</text>
        <dbReference type="EC" id="5.6.2.4"/>
    </reaction>
</comment>
<dbReference type="SUPFAM" id="SSF52540">
    <property type="entry name" value="P-loop containing nucleoside triphosphate hydrolases"/>
    <property type="match status" value="1"/>
</dbReference>
<keyword evidence="1 9" id="KW-0547">Nucleotide-binding</keyword>
<evidence type="ECO:0000256" key="3">
    <source>
        <dbReference type="ARBA" id="ARBA00022806"/>
    </source>
</evidence>
<dbReference type="EMBL" id="BK014938">
    <property type="protein sequence ID" value="DAD83482.1"/>
    <property type="molecule type" value="Genomic_DNA"/>
</dbReference>